<feature type="region of interest" description="Disordered" evidence="1">
    <location>
        <begin position="24"/>
        <end position="44"/>
    </location>
</feature>
<accession>A0AAV4WIH2</accession>
<name>A0AAV4WIH2_9ARAC</name>
<gene>
    <name evidence="2" type="ORF">CDAR_485671</name>
</gene>
<evidence type="ECO:0000256" key="1">
    <source>
        <dbReference type="SAM" id="MobiDB-lite"/>
    </source>
</evidence>
<reference evidence="2 3" key="1">
    <citation type="submission" date="2021-06" db="EMBL/GenBank/DDBJ databases">
        <title>Caerostris darwini draft genome.</title>
        <authorList>
            <person name="Kono N."/>
            <person name="Arakawa K."/>
        </authorList>
    </citation>
    <scope>NUCLEOTIDE SEQUENCE [LARGE SCALE GENOMIC DNA]</scope>
</reference>
<protein>
    <submittedName>
        <fullName evidence="2">Uncharacterized protein</fullName>
    </submittedName>
</protein>
<proteinExistence type="predicted"/>
<keyword evidence="3" id="KW-1185">Reference proteome</keyword>
<comment type="caution">
    <text evidence="2">The sequence shown here is derived from an EMBL/GenBank/DDBJ whole genome shotgun (WGS) entry which is preliminary data.</text>
</comment>
<dbReference type="Proteomes" id="UP001054837">
    <property type="component" value="Unassembled WGS sequence"/>
</dbReference>
<dbReference type="EMBL" id="BPLQ01014730">
    <property type="protein sequence ID" value="GIY82630.1"/>
    <property type="molecule type" value="Genomic_DNA"/>
</dbReference>
<evidence type="ECO:0000313" key="3">
    <source>
        <dbReference type="Proteomes" id="UP001054837"/>
    </source>
</evidence>
<evidence type="ECO:0000313" key="2">
    <source>
        <dbReference type="EMBL" id="GIY82630.1"/>
    </source>
</evidence>
<organism evidence="2 3">
    <name type="scientific">Caerostris darwini</name>
    <dbReference type="NCBI Taxonomy" id="1538125"/>
    <lineage>
        <taxon>Eukaryota</taxon>
        <taxon>Metazoa</taxon>
        <taxon>Ecdysozoa</taxon>
        <taxon>Arthropoda</taxon>
        <taxon>Chelicerata</taxon>
        <taxon>Arachnida</taxon>
        <taxon>Araneae</taxon>
        <taxon>Araneomorphae</taxon>
        <taxon>Entelegynae</taxon>
        <taxon>Araneoidea</taxon>
        <taxon>Araneidae</taxon>
        <taxon>Caerostris</taxon>
    </lineage>
</organism>
<sequence>MQLITCYLHVILLLRYPSQQHRIPFSSRKKKRASPEQHKGSAASIFPEDALRPSLPVSMATLPRLKNWLTFPSIGAVGSSNTVCRQMRFLFFFFLHGRKQDSAETFLDNCHN</sequence>
<dbReference type="AlphaFoldDB" id="A0AAV4WIH2"/>